<evidence type="ECO:0000313" key="1">
    <source>
        <dbReference type="EMBL" id="JAH67994.1"/>
    </source>
</evidence>
<reference evidence="1" key="1">
    <citation type="submission" date="2014-11" db="EMBL/GenBank/DDBJ databases">
        <authorList>
            <person name="Amaro Gonzalez C."/>
        </authorList>
    </citation>
    <scope>NUCLEOTIDE SEQUENCE</scope>
</reference>
<dbReference type="EMBL" id="GBXM01040583">
    <property type="protein sequence ID" value="JAH67994.1"/>
    <property type="molecule type" value="Transcribed_RNA"/>
</dbReference>
<sequence>MLLCSQLKLVTIVHHP</sequence>
<organism evidence="1">
    <name type="scientific">Anguilla anguilla</name>
    <name type="common">European freshwater eel</name>
    <name type="synonym">Muraena anguilla</name>
    <dbReference type="NCBI Taxonomy" id="7936"/>
    <lineage>
        <taxon>Eukaryota</taxon>
        <taxon>Metazoa</taxon>
        <taxon>Chordata</taxon>
        <taxon>Craniata</taxon>
        <taxon>Vertebrata</taxon>
        <taxon>Euteleostomi</taxon>
        <taxon>Actinopterygii</taxon>
        <taxon>Neopterygii</taxon>
        <taxon>Teleostei</taxon>
        <taxon>Anguilliformes</taxon>
        <taxon>Anguillidae</taxon>
        <taxon>Anguilla</taxon>
    </lineage>
</organism>
<reference evidence="1" key="2">
    <citation type="journal article" date="2015" name="Fish Shellfish Immunol.">
        <title>Early steps in the European eel (Anguilla anguilla)-Vibrio vulnificus interaction in the gills: Role of the RtxA13 toxin.</title>
        <authorList>
            <person name="Callol A."/>
            <person name="Pajuelo D."/>
            <person name="Ebbesson L."/>
            <person name="Teles M."/>
            <person name="MacKenzie S."/>
            <person name="Amaro C."/>
        </authorList>
    </citation>
    <scope>NUCLEOTIDE SEQUENCE</scope>
</reference>
<proteinExistence type="predicted"/>
<accession>A0A0E9UQ57</accession>
<name>A0A0E9UQ57_ANGAN</name>
<dbReference type="AlphaFoldDB" id="A0A0E9UQ57"/>
<protein>
    <submittedName>
        <fullName evidence="1">Uncharacterized protein</fullName>
    </submittedName>
</protein>